<dbReference type="InterPro" id="IPR013830">
    <property type="entry name" value="SGNH_hydro"/>
</dbReference>
<accession>A0A9W3VGY3</accession>
<dbReference type="InterPro" id="IPR036514">
    <property type="entry name" value="SGNH_hydro_sf"/>
</dbReference>
<dbReference type="AlphaFoldDB" id="A0A9W3VGY3"/>
<dbReference type="Pfam" id="PF13472">
    <property type="entry name" value="Lipase_GDSL_2"/>
    <property type="match status" value="1"/>
</dbReference>
<dbReference type="PANTHER" id="PTHR30383">
    <property type="entry name" value="THIOESTERASE 1/PROTEASE 1/LYSOPHOSPHOLIPASE L1"/>
    <property type="match status" value="1"/>
</dbReference>
<sequence>MAELTFTPVPEIGQNEPLRVGKPKINQTIRNSNEITRDLTNAKNGYPDLTSRLSNSDINLMNNPSFKVVPDYYEKASSITLVLTTTGRLGTRIDSATYVEGDCVKYKLLRNVNPNEDITVSFLANVFTSSCRVRFRVAYGQWSEWEKVANTAGVDTWFKKTFNVGDFPVTNAYNWLAIEFDKSMDIAQNTLVVAKGFDFSLNAYEGVKKQSVNIELLPEQIQGVQFNNLLNMSERTINKYITDAGFENDSTSIDVTRYIKVTPGETIGVNFKYVTPGGFFDHNKKWIRKFNFNETAAGSGWFTDNTPSNASYIRVNVLKANLSAFMLKKTATKPTSYSYYGFTSEWLPSKAEFLQSLIQPERLTGVEALNLYDDTTSLKNKYMDDLGNIIDSSIINLSRSIVVAPGEILGCNYKYAQAGVFFDEQNRFIKKIDFVQSETGWYTVTVPENARMVRVNVVKNDLLTYMLKKSAVKPKGYSPYGFLLPWAVMTTNKLLGKLIATFGDSITWLDGKVIAEVGPEPLVGYQSYMRKAGAIVDNFGHSGATIARSGISGVGCILDDIKAQDVTKYEIITIAGGTNDVGQNVNFGVVGVEEDTTFDETTTFGALRAAIEYIRSKNPKCRIYISTPIRSGRATRPSAKMQEVSEGLRKIAKMYSCPLVDMHAESGIGKGTYSTHLYDDLHPNNDGFRAMGDYFVGQLTSK</sequence>
<evidence type="ECO:0000313" key="1">
    <source>
        <dbReference type="EMBL" id="AYF85134.1"/>
    </source>
</evidence>
<protein>
    <submittedName>
        <fullName evidence="1">SGNH/GDSL hydrolase family protein</fullName>
    </submittedName>
</protein>
<keyword evidence="1" id="KW-0378">Hydrolase</keyword>
<dbReference type="GO" id="GO:0016787">
    <property type="term" value="F:hydrolase activity"/>
    <property type="evidence" value="ECO:0007669"/>
    <property type="project" value="UniProtKB-KW"/>
</dbReference>
<dbReference type="Proteomes" id="UP000269847">
    <property type="component" value="Plasmid p.4"/>
</dbReference>
<geneLocation type="plasmid" evidence="1 2">
    <name>p.4</name>
</geneLocation>
<dbReference type="InterPro" id="IPR051532">
    <property type="entry name" value="Ester_Hydrolysis_Enzymes"/>
</dbReference>
<dbReference type="SUPFAM" id="SSF52266">
    <property type="entry name" value="SGNH hydrolase"/>
    <property type="match status" value="1"/>
</dbReference>
<organism evidence="1 2">
    <name type="scientific">Bacillus thuringiensis</name>
    <dbReference type="NCBI Taxonomy" id="1428"/>
    <lineage>
        <taxon>Bacteria</taxon>
        <taxon>Bacillati</taxon>
        <taxon>Bacillota</taxon>
        <taxon>Bacilli</taxon>
        <taxon>Bacillales</taxon>
        <taxon>Bacillaceae</taxon>
        <taxon>Bacillus</taxon>
        <taxon>Bacillus cereus group</taxon>
    </lineage>
</organism>
<dbReference type="Gene3D" id="3.40.50.1110">
    <property type="entry name" value="SGNH hydrolase"/>
    <property type="match status" value="1"/>
</dbReference>
<keyword evidence="1" id="KW-0614">Plasmid</keyword>
<gene>
    <name evidence="1" type="ORF">D7J84_29455</name>
</gene>
<proteinExistence type="predicted"/>
<dbReference type="RefSeq" id="WP_061885229.1">
    <property type="nucleotide sequence ID" value="NZ_CP014285.1"/>
</dbReference>
<reference evidence="1 2" key="1">
    <citation type="submission" date="2018-09" db="EMBL/GenBank/DDBJ databases">
        <title>Complete genome of Bacillus thuringiensis strain QZL38.</title>
        <authorList>
            <person name="Song F."/>
        </authorList>
    </citation>
    <scope>NUCLEOTIDE SEQUENCE [LARGE SCALE GENOMIC DNA]</scope>
    <source>
        <strain evidence="1 2">QZL38</strain>
        <plasmid evidence="1 2">p.4</plasmid>
    </source>
</reference>
<dbReference type="EMBL" id="CP032612">
    <property type="protein sequence ID" value="AYF85134.1"/>
    <property type="molecule type" value="Genomic_DNA"/>
</dbReference>
<evidence type="ECO:0000313" key="2">
    <source>
        <dbReference type="Proteomes" id="UP000269847"/>
    </source>
</evidence>
<name>A0A9W3VGY3_BACTU</name>